<dbReference type="AlphaFoldDB" id="A0A133U820"/>
<evidence type="ECO:0000313" key="10">
    <source>
        <dbReference type="Proteomes" id="UP000070184"/>
    </source>
</evidence>
<keyword evidence="5 7" id="KW-0067">ATP-binding</keyword>
<comment type="caution">
    <text evidence="7">Lacks conserved residue(s) required for the propagation of feature annotation.</text>
</comment>
<dbReference type="InterPro" id="IPR003593">
    <property type="entry name" value="AAA+_ATPase"/>
</dbReference>
<accession>A0A133U820</accession>
<feature type="domain" description="AAA+ ATPase" evidence="8">
    <location>
        <begin position="37"/>
        <end position="168"/>
    </location>
</feature>
<protein>
    <recommendedName>
        <fullName evidence="2 7">Replication factor C small subunit</fullName>
        <shortName evidence="7">RFC small subunit</shortName>
    </recommendedName>
    <alternativeName>
        <fullName evidence="6 7">Clamp loader small subunit</fullName>
    </alternativeName>
</protein>
<dbReference type="GO" id="GO:0006281">
    <property type="term" value="P:DNA repair"/>
    <property type="evidence" value="ECO:0007669"/>
    <property type="project" value="TreeGrafter"/>
</dbReference>
<dbReference type="CDD" id="cd18140">
    <property type="entry name" value="HLD_clamp_RFC"/>
    <property type="match status" value="1"/>
</dbReference>
<dbReference type="PATRIC" id="fig|1698260.3.peg.908"/>
<evidence type="ECO:0000256" key="1">
    <source>
        <dbReference type="ARBA" id="ARBA00009668"/>
    </source>
</evidence>
<sequence>MKEHRVWVEKYRPEKLSEIVGQNSVIDRLQKFVENQSLPHLLFAGPPGNGKTTAALCVAKELFGEKWRQNFLELNASDERGIDTVRTRVKDYARTRPVGKFSYKIIYLDESDALTSEAQQALRRTMEMYSDTCRFILACNYSSKIIEPIQSRCAVFRFKRLAEEDIGRVLKKIAREEEIKLKDDGIEAIIYVSEGDLRRAINILQASSALEEEISEDVVYQVSATASPGEVKDMINLALNNDFEEARGKLMELLVNQGLAGDDILQQMHREIFDLDIPDPVKVKLIDRLGELDFRLVEGANERIQLEAALAYLSRLGNRMSS</sequence>
<keyword evidence="3 7" id="KW-0235">DNA replication</keyword>
<comment type="subunit">
    <text evidence="7">Heteromultimer composed of small subunits (RfcS) and large subunits (RfcL).</text>
</comment>
<comment type="similarity">
    <text evidence="1 7">Belongs to the activator 1 small subunits family. RfcS subfamily.</text>
</comment>
<dbReference type="GO" id="GO:0006261">
    <property type="term" value="P:DNA-templated DNA replication"/>
    <property type="evidence" value="ECO:0007669"/>
    <property type="project" value="TreeGrafter"/>
</dbReference>
<dbReference type="GO" id="GO:0005524">
    <property type="term" value="F:ATP binding"/>
    <property type="evidence" value="ECO:0007669"/>
    <property type="project" value="UniProtKB-UniRule"/>
</dbReference>
<dbReference type="FunFam" id="3.40.50.300:FF:000952">
    <property type="entry name" value="Replication factor C subunit 2"/>
    <property type="match status" value="1"/>
</dbReference>
<comment type="caution">
    <text evidence="9">The sequence shown here is derived from an EMBL/GenBank/DDBJ whole genome shotgun (WGS) entry which is preliminary data.</text>
</comment>
<dbReference type="Pfam" id="PF21960">
    <property type="entry name" value="RCF1-5-like_lid"/>
    <property type="match status" value="1"/>
</dbReference>
<dbReference type="GO" id="GO:0003689">
    <property type="term" value="F:DNA clamp loader activity"/>
    <property type="evidence" value="ECO:0007669"/>
    <property type="project" value="UniProtKB-UniRule"/>
</dbReference>
<dbReference type="GO" id="GO:0003677">
    <property type="term" value="F:DNA binding"/>
    <property type="evidence" value="ECO:0007669"/>
    <property type="project" value="InterPro"/>
</dbReference>
<dbReference type="FunFam" id="1.20.272.10:FF:000029">
    <property type="entry name" value="Replication factor C small subunit"/>
    <property type="match status" value="1"/>
</dbReference>
<name>A0A133U820_9EURY</name>
<proteinExistence type="inferred from homology"/>
<dbReference type="SUPFAM" id="SSF52540">
    <property type="entry name" value="P-loop containing nucleoside triphosphate hydrolases"/>
    <property type="match status" value="1"/>
</dbReference>
<dbReference type="NCBIfam" id="NF001679">
    <property type="entry name" value="PRK00440.1"/>
    <property type="match status" value="1"/>
</dbReference>
<dbReference type="EMBL" id="LHXK01000007">
    <property type="protein sequence ID" value="KXA90328.1"/>
    <property type="molecule type" value="Genomic_DNA"/>
</dbReference>
<dbReference type="HAMAP" id="MF_01509">
    <property type="entry name" value="RfcS"/>
    <property type="match status" value="1"/>
</dbReference>
<dbReference type="SMART" id="SM00382">
    <property type="entry name" value="AAA"/>
    <property type="match status" value="1"/>
</dbReference>
<dbReference type="InterPro" id="IPR023748">
    <property type="entry name" value="Rep_factor-C_ssu_arc"/>
</dbReference>
<evidence type="ECO:0000256" key="4">
    <source>
        <dbReference type="ARBA" id="ARBA00022741"/>
    </source>
</evidence>
<evidence type="ECO:0000256" key="6">
    <source>
        <dbReference type="ARBA" id="ARBA00031749"/>
    </source>
</evidence>
<evidence type="ECO:0000256" key="3">
    <source>
        <dbReference type="ARBA" id="ARBA00022705"/>
    </source>
</evidence>
<evidence type="ECO:0000256" key="7">
    <source>
        <dbReference type="HAMAP-Rule" id="MF_01509"/>
    </source>
</evidence>
<dbReference type="InterPro" id="IPR027417">
    <property type="entry name" value="P-loop_NTPase"/>
</dbReference>
<dbReference type="GO" id="GO:0005663">
    <property type="term" value="C:DNA replication factor C complex"/>
    <property type="evidence" value="ECO:0007669"/>
    <property type="project" value="InterPro"/>
</dbReference>
<evidence type="ECO:0000256" key="5">
    <source>
        <dbReference type="ARBA" id="ARBA00022840"/>
    </source>
</evidence>
<dbReference type="Gene3D" id="1.20.272.10">
    <property type="match status" value="1"/>
</dbReference>
<keyword evidence="10" id="KW-1185">Reference proteome</keyword>
<dbReference type="GO" id="GO:0016887">
    <property type="term" value="F:ATP hydrolysis activity"/>
    <property type="evidence" value="ECO:0007669"/>
    <property type="project" value="InterPro"/>
</dbReference>
<gene>
    <name evidence="7" type="primary">rfcS</name>
    <name evidence="9" type="ORF">AKJ61_00965</name>
</gene>
<dbReference type="InterPro" id="IPR008921">
    <property type="entry name" value="DNA_pol3_clamp-load_cplx_C"/>
</dbReference>
<evidence type="ECO:0000259" key="8">
    <source>
        <dbReference type="SMART" id="SM00382"/>
    </source>
</evidence>
<evidence type="ECO:0000256" key="2">
    <source>
        <dbReference type="ARBA" id="ARBA00014164"/>
    </source>
</evidence>
<dbReference type="PANTHER" id="PTHR11669:SF20">
    <property type="entry name" value="REPLICATION FACTOR C SUBUNIT 4"/>
    <property type="match status" value="1"/>
</dbReference>
<keyword evidence="4 7" id="KW-0547">Nucleotide-binding</keyword>
<dbReference type="SUPFAM" id="SSF48019">
    <property type="entry name" value="post-AAA+ oligomerization domain-like"/>
    <property type="match status" value="1"/>
</dbReference>
<dbReference type="Pfam" id="PF08542">
    <property type="entry name" value="Rep_fac_C"/>
    <property type="match status" value="1"/>
</dbReference>
<comment type="function">
    <text evidence="7">Part of the RFC clamp loader complex which loads the PCNA sliding clamp onto DNA.</text>
</comment>
<dbReference type="InterPro" id="IPR013748">
    <property type="entry name" value="Rep_factorC_C"/>
</dbReference>
<dbReference type="InterPro" id="IPR047854">
    <property type="entry name" value="RFC_lid"/>
</dbReference>
<organism evidence="9 10">
    <name type="scientific">candidate division MSBL1 archaeon SCGC-AAA259B11</name>
    <dbReference type="NCBI Taxonomy" id="1698260"/>
    <lineage>
        <taxon>Archaea</taxon>
        <taxon>Methanobacteriati</taxon>
        <taxon>Methanobacteriota</taxon>
        <taxon>candidate division MSBL1</taxon>
    </lineage>
</organism>
<dbReference type="InterPro" id="IPR050238">
    <property type="entry name" value="DNA_Rep/Repair_Clamp_Loader"/>
</dbReference>
<dbReference type="Proteomes" id="UP000070184">
    <property type="component" value="Unassembled WGS sequence"/>
</dbReference>
<evidence type="ECO:0000313" key="9">
    <source>
        <dbReference type="EMBL" id="KXA90328.1"/>
    </source>
</evidence>
<dbReference type="Gene3D" id="3.40.50.300">
    <property type="entry name" value="P-loop containing nucleotide triphosphate hydrolases"/>
    <property type="match status" value="1"/>
</dbReference>
<dbReference type="Pfam" id="PF00004">
    <property type="entry name" value="AAA"/>
    <property type="match status" value="1"/>
</dbReference>
<dbReference type="CDD" id="cd00009">
    <property type="entry name" value="AAA"/>
    <property type="match status" value="1"/>
</dbReference>
<reference evidence="9 10" key="1">
    <citation type="journal article" date="2016" name="Sci. Rep.">
        <title>Metabolic traits of an uncultured archaeal lineage -MSBL1- from brine pools of the Red Sea.</title>
        <authorList>
            <person name="Mwirichia R."/>
            <person name="Alam I."/>
            <person name="Rashid M."/>
            <person name="Vinu M."/>
            <person name="Ba-Alawi W."/>
            <person name="Anthony Kamau A."/>
            <person name="Kamanda Ngugi D."/>
            <person name="Goker M."/>
            <person name="Klenk H.P."/>
            <person name="Bajic V."/>
            <person name="Stingl U."/>
        </authorList>
    </citation>
    <scope>NUCLEOTIDE SEQUENCE [LARGE SCALE GENOMIC DNA]</scope>
    <source>
        <strain evidence="9">SCGC-AAA259B11</strain>
    </source>
</reference>
<dbReference type="PANTHER" id="PTHR11669">
    <property type="entry name" value="REPLICATION FACTOR C / DNA POLYMERASE III GAMMA-TAU SUBUNIT"/>
    <property type="match status" value="1"/>
</dbReference>
<dbReference type="Gene3D" id="1.10.8.60">
    <property type="match status" value="1"/>
</dbReference>
<dbReference type="InterPro" id="IPR003959">
    <property type="entry name" value="ATPase_AAA_core"/>
</dbReference>